<evidence type="ECO:0000313" key="1">
    <source>
        <dbReference type="EMBL" id="KAJ3495041.1"/>
    </source>
</evidence>
<dbReference type="Proteomes" id="UP001148737">
    <property type="component" value="Unassembled WGS sequence"/>
</dbReference>
<comment type="caution">
    <text evidence="1">The sequence shown here is derived from an EMBL/GenBank/DDBJ whole genome shotgun (WGS) entry which is preliminary data.</text>
</comment>
<dbReference type="EMBL" id="JANAKD010000318">
    <property type="protein sequence ID" value="KAJ3495041.1"/>
    <property type="molecule type" value="Genomic_DNA"/>
</dbReference>
<keyword evidence="2" id="KW-1185">Reference proteome</keyword>
<accession>A0ACC1QXZ1</accession>
<organism evidence="1 2">
    <name type="scientific">Lecanicillium saksenae</name>
    <dbReference type="NCBI Taxonomy" id="468837"/>
    <lineage>
        <taxon>Eukaryota</taxon>
        <taxon>Fungi</taxon>
        <taxon>Dikarya</taxon>
        <taxon>Ascomycota</taxon>
        <taxon>Pezizomycotina</taxon>
        <taxon>Sordariomycetes</taxon>
        <taxon>Hypocreomycetidae</taxon>
        <taxon>Hypocreales</taxon>
        <taxon>Cordycipitaceae</taxon>
        <taxon>Lecanicillium</taxon>
    </lineage>
</organism>
<protein>
    <submittedName>
        <fullName evidence="1">Uncharacterized protein</fullName>
    </submittedName>
</protein>
<gene>
    <name evidence="1" type="ORF">NLG97_g3678</name>
</gene>
<reference evidence="1" key="1">
    <citation type="submission" date="2022-07" db="EMBL/GenBank/DDBJ databases">
        <title>Genome Sequence of Lecanicillium saksenae.</title>
        <authorList>
            <person name="Buettner E."/>
        </authorList>
    </citation>
    <scope>NUCLEOTIDE SEQUENCE</scope>
    <source>
        <strain evidence="1">VT-O1</strain>
    </source>
</reference>
<evidence type="ECO:0000313" key="2">
    <source>
        <dbReference type="Proteomes" id="UP001148737"/>
    </source>
</evidence>
<name>A0ACC1QXZ1_9HYPO</name>
<sequence length="78" mass="8232">MDKFPAKGGSSSSSSAQGRKPLLSASCRFLQQYNLGAPPPPYGTTDDVLAPEPLASPSQAWVAAVIDLAQARGILRRY</sequence>
<proteinExistence type="predicted"/>